<dbReference type="InterPro" id="IPR001314">
    <property type="entry name" value="Peptidase_S1A"/>
</dbReference>
<dbReference type="PROSITE" id="PS50240">
    <property type="entry name" value="TRYPSIN_DOM"/>
    <property type="match status" value="1"/>
</dbReference>
<dbReference type="SMART" id="SM00020">
    <property type="entry name" value="Tryp_SPc"/>
    <property type="match status" value="1"/>
</dbReference>
<dbReference type="Pfam" id="PF00089">
    <property type="entry name" value="Trypsin"/>
    <property type="match status" value="1"/>
</dbReference>
<evidence type="ECO:0000256" key="3">
    <source>
        <dbReference type="ARBA" id="ARBA00022801"/>
    </source>
</evidence>
<evidence type="ECO:0000256" key="4">
    <source>
        <dbReference type="ARBA" id="ARBA00022825"/>
    </source>
</evidence>
<dbReference type="PANTHER" id="PTHR24276">
    <property type="entry name" value="POLYSERASE-RELATED"/>
    <property type="match status" value="1"/>
</dbReference>
<dbReference type="InterPro" id="IPR050430">
    <property type="entry name" value="Peptidase_S1"/>
</dbReference>
<reference evidence="7 8" key="1">
    <citation type="submission" date="2015-09" db="EMBL/GenBank/DDBJ databases">
        <title>Trachymyrmex cornetzi WGS genome.</title>
        <authorList>
            <person name="Nygaard S."/>
            <person name="Hu H."/>
            <person name="Boomsma J."/>
            <person name="Zhang G."/>
        </authorList>
    </citation>
    <scope>NUCLEOTIDE SEQUENCE [LARGE SCALE GENOMIC DNA]</scope>
    <source>
        <strain evidence="7">Tcor2-1</strain>
        <tissue evidence="7">Whole body</tissue>
    </source>
</reference>
<protein>
    <submittedName>
        <fullName evidence="7">Chymotrypsin-1</fullName>
    </submittedName>
</protein>
<dbReference type="InterPro" id="IPR043504">
    <property type="entry name" value="Peptidase_S1_PA_chymotrypsin"/>
</dbReference>
<comment type="similarity">
    <text evidence="1">Belongs to the peptidase S1 family.</text>
</comment>
<dbReference type="PRINTS" id="PR00722">
    <property type="entry name" value="CHYMOTRYPSIN"/>
</dbReference>
<proteinExistence type="inferred from homology"/>
<keyword evidence="4" id="KW-0720">Serine protease</keyword>
<dbReference type="SUPFAM" id="SSF50494">
    <property type="entry name" value="Trypsin-like serine proteases"/>
    <property type="match status" value="1"/>
</dbReference>
<accession>A0A195D825</accession>
<keyword evidence="5" id="KW-1015">Disulfide bond</keyword>
<dbReference type="GO" id="GO:0006508">
    <property type="term" value="P:proteolysis"/>
    <property type="evidence" value="ECO:0007669"/>
    <property type="project" value="UniProtKB-KW"/>
</dbReference>
<evidence type="ECO:0000313" key="8">
    <source>
        <dbReference type="Proteomes" id="UP000078492"/>
    </source>
</evidence>
<evidence type="ECO:0000256" key="2">
    <source>
        <dbReference type="ARBA" id="ARBA00022670"/>
    </source>
</evidence>
<sequence length="257" mass="28015">MTLLTNYITFENYSFAGVYSDKPEKLVNGIPASIQEYPHCASLRDDNDHFCGGSIIDSRYILTAGHCVENLLSNDSLSSVTVVTGTTYLNTGGQAHKVEQVWCHEDYDPSDPNGRSPHDIGLIKLATPIKFGPGERAIRLPTRDIKSDEKVTIAAWGSTGAGKPLHKNLQKLYAKAMLPDKCQSYHTIIFVDKTEFCTLITYGTGLCSGDSGSGLIRNSDNTIVGLVSGGIPCAEGYPDVYTNVHSHVPWIEQKMSL</sequence>
<dbReference type="InterPro" id="IPR009003">
    <property type="entry name" value="Peptidase_S1_PA"/>
</dbReference>
<feature type="domain" description="Peptidase S1" evidence="6">
    <location>
        <begin position="26"/>
        <end position="256"/>
    </location>
</feature>
<dbReference type="EMBL" id="KQ981153">
    <property type="protein sequence ID" value="KYN09023.1"/>
    <property type="molecule type" value="Genomic_DNA"/>
</dbReference>
<keyword evidence="2" id="KW-0645">Protease</keyword>
<keyword evidence="3" id="KW-0378">Hydrolase</keyword>
<dbReference type="PROSITE" id="PS00134">
    <property type="entry name" value="TRYPSIN_HIS"/>
    <property type="match status" value="1"/>
</dbReference>
<keyword evidence="8" id="KW-1185">Reference proteome</keyword>
<dbReference type="AlphaFoldDB" id="A0A195D825"/>
<dbReference type="InterPro" id="IPR001254">
    <property type="entry name" value="Trypsin_dom"/>
</dbReference>
<evidence type="ECO:0000259" key="6">
    <source>
        <dbReference type="PROSITE" id="PS50240"/>
    </source>
</evidence>
<evidence type="ECO:0000256" key="5">
    <source>
        <dbReference type="ARBA" id="ARBA00023157"/>
    </source>
</evidence>
<gene>
    <name evidence="7" type="ORF">ALC57_18990</name>
</gene>
<dbReference type="CDD" id="cd00190">
    <property type="entry name" value="Tryp_SPc"/>
    <property type="match status" value="1"/>
</dbReference>
<dbReference type="STRING" id="471704.A0A195D825"/>
<name>A0A195D825_9HYME</name>
<evidence type="ECO:0000256" key="1">
    <source>
        <dbReference type="ARBA" id="ARBA00007664"/>
    </source>
</evidence>
<organism evidence="7 8">
    <name type="scientific">Trachymyrmex cornetzi</name>
    <dbReference type="NCBI Taxonomy" id="471704"/>
    <lineage>
        <taxon>Eukaryota</taxon>
        <taxon>Metazoa</taxon>
        <taxon>Ecdysozoa</taxon>
        <taxon>Arthropoda</taxon>
        <taxon>Hexapoda</taxon>
        <taxon>Insecta</taxon>
        <taxon>Pterygota</taxon>
        <taxon>Neoptera</taxon>
        <taxon>Endopterygota</taxon>
        <taxon>Hymenoptera</taxon>
        <taxon>Apocrita</taxon>
        <taxon>Aculeata</taxon>
        <taxon>Formicoidea</taxon>
        <taxon>Formicidae</taxon>
        <taxon>Myrmicinae</taxon>
        <taxon>Trachymyrmex</taxon>
    </lineage>
</organism>
<dbReference type="Gene3D" id="2.40.10.10">
    <property type="entry name" value="Trypsin-like serine proteases"/>
    <property type="match status" value="1"/>
</dbReference>
<dbReference type="FunFam" id="2.40.10.10:FF:000068">
    <property type="entry name" value="transmembrane protease serine 2"/>
    <property type="match status" value="1"/>
</dbReference>
<evidence type="ECO:0000313" key="7">
    <source>
        <dbReference type="EMBL" id="KYN09023.1"/>
    </source>
</evidence>
<dbReference type="Proteomes" id="UP000078492">
    <property type="component" value="Unassembled WGS sequence"/>
</dbReference>
<dbReference type="PANTHER" id="PTHR24276:SF96">
    <property type="entry name" value="PEPTIDASE S1 DOMAIN-CONTAINING PROTEIN"/>
    <property type="match status" value="1"/>
</dbReference>
<dbReference type="InterPro" id="IPR018114">
    <property type="entry name" value="TRYPSIN_HIS"/>
</dbReference>
<dbReference type="GO" id="GO:0004252">
    <property type="term" value="F:serine-type endopeptidase activity"/>
    <property type="evidence" value="ECO:0007669"/>
    <property type="project" value="InterPro"/>
</dbReference>